<dbReference type="EMBL" id="JAHQIW010004999">
    <property type="protein sequence ID" value="KAJ1364517.1"/>
    <property type="molecule type" value="Genomic_DNA"/>
</dbReference>
<dbReference type="AlphaFoldDB" id="A0AAD5MTT6"/>
<dbReference type="Pfam" id="PF10328">
    <property type="entry name" value="7TM_GPCR_Srx"/>
    <property type="match status" value="1"/>
</dbReference>
<feature type="transmembrane region" description="Helical" evidence="1">
    <location>
        <begin position="59"/>
        <end position="76"/>
    </location>
</feature>
<dbReference type="Proteomes" id="UP001196413">
    <property type="component" value="Unassembled WGS sequence"/>
</dbReference>
<feature type="transmembrane region" description="Helical" evidence="1">
    <location>
        <begin position="88"/>
        <end position="112"/>
    </location>
</feature>
<gene>
    <name evidence="3" type="ORF">KIN20_024638</name>
</gene>
<evidence type="ECO:0000313" key="3">
    <source>
        <dbReference type="EMBL" id="KAJ1364517.1"/>
    </source>
</evidence>
<name>A0AAD5MTT6_PARTN</name>
<accession>A0AAD5MTT6</accession>
<feature type="domain" description="7TM GPCR serpentine receptor class x (Srx)" evidence="2">
    <location>
        <begin position="59"/>
        <end position="115"/>
    </location>
</feature>
<organism evidence="3 4">
    <name type="scientific">Parelaphostrongylus tenuis</name>
    <name type="common">Meningeal worm</name>
    <dbReference type="NCBI Taxonomy" id="148309"/>
    <lineage>
        <taxon>Eukaryota</taxon>
        <taxon>Metazoa</taxon>
        <taxon>Ecdysozoa</taxon>
        <taxon>Nematoda</taxon>
        <taxon>Chromadorea</taxon>
        <taxon>Rhabditida</taxon>
        <taxon>Rhabditina</taxon>
        <taxon>Rhabditomorpha</taxon>
        <taxon>Strongyloidea</taxon>
        <taxon>Metastrongylidae</taxon>
        <taxon>Parelaphostrongylus</taxon>
    </lineage>
</organism>
<evidence type="ECO:0000313" key="4">
    <source>
        <dbReference type="Proteomes" id="UP001196413"/>
    </source>
</evidence>
<keyword evidence="1" id="KW-0472">Membrane</keyword>
<keyword evidence="1" id="KW-0812">Transmembrane</keyword>
<evidence type="ECO:0000259" key="2">
    <source>
        <dbReference type="Pfam" id="PF10328"/>
    </source>
</evidence>
<dbReference type="InterPro" id="IPR019430">
    <property type="entry name" value="7TM_GPCR_serpentine_rcpt_Srx"/>
</dbReference>
<keyword evidence="4" id="KW-1185">Reference proteome</keyword>
<keyword evidence="1" id="KW-1133">Transmembrane helix</keyword>
<proteinExistence type="predicted"/>
<reference evidence="3" key="1">
    <citation type="submission" date="2021-06" db="EMBL/GenBank/DDBJ databases">
        <title>Parelaphostrongylus tenuis whole genome reference sequence.</title>
        <authorList>
            <person name="Garwood T.J."/>
            <person name="Larsen P.A."/>
            <person name="Fountain-Jones N.M."/>
            <person name="Garbe J.R."/>
            <person name="Macchietto M.G."/>
            <person name="Kania S.A."/>
            <person name="Gerhold R.W."/>
            <person name="Richards J.E."/>
            <person name="Wolf T.M."/>
        </authorList>
    </citation>
    <scope>NUCLEOTIDE SEQUENCE</scope>
    <source>
        <strain evidence="3">MNPRO001-30</strain>
        <tissue evidence="3">Meninges</tissue>
    </source>
</reference>
<comment type="caution">
    <text evidence="3">The sequence shown here is derived from an EMBL/GenBank/DDBJ whole genome shotgun (WGS) entry which is preliminary data.</text>
</comment>
<evidence type="ECO:0000256" key="1">
    <source>
        <dbReference type="SAM" id="Phobius"/>
    </source>
</evidence>
<protein>
    <recommendedName>
        <fullName evidence="2">7TM GPCR serpentine receptor class x (Srx) domain-containing protein</fullName>
    </recommendedName>
</protein>
<sequence length="169" mass="18870">MEFERAIPRHFETISVGRPYGKPNYLRKRHLKLVGLRPCPNMNRKGEHLAITRNPAPHVGVLGLVSNSVAILAVRYNPVLTSSFGLLYLSHTIANIGGLIVLVFCVTPITLIGQSKSMIFGVTDKLGNNWQYRSEERLAVSTDRVKPIWPSEFVSHNCTKSLSLCNESE</sequence>